<proteinExistence type="predicted"/>
<reference evidence="2 3" key="1">
    <citation type="submission" date="2019-03" db="EMBL/GenBank/DDBJ databases">
        <title>Genomic Encyclopedia of Type Strains, Phase IV (KMG-IV): sequencing the most valuable type-strain genomes for metagenomic binning, comparative biology and taxonomic classification.</title>
        <authorList>
            <person name="Goeker M."/>
        </authorList>
    </citation>
    <scope>NUCLEOTIDE SEQUENCE [LARGE SCALE GENOMIC DNA]</scope>
    <source>
        <strain evidence="2 3">DSM 21153</strain>
    </source>
</reference>
<evidence type="ECO:0000256" key="1">
    <source>
        <dbReference type="SAM" id="Phobius"/>
    </source>
</evidence>
<protein>
    <submittedName>
        <fullName evidence="2">Attachment p12 family protein</fullName>
    </submittedName>
</protein>
<keyword evidence="1" id="KW-0472">Membrane</keyword>
<comment type="caution">
    <text evidence="2">The sequence shown here is derived from an EMBL/GenBank/DDBJ whole genome shotgun (WGS) entry which is preliminary data.</text>
</comment>
<sequence>MTPQIDLATETALAGHEIALIALALAVALGFLFRGLIRRRRGAARACGGCAGCGGASCKASSFDLPDAQDRPGAVSDPRS</sequence>
<evidence type="ECO:0000313" key="2">
    <source>
        <dbReference type="EMBL" id="TCM84525.1"/>
    </source>
</evidence>
<evidence type="ECO:0000313" key="3">
    <source>
        <dbReference type="Proteomes" id="UP000295277"/>
    </source>
</evidence>
<dbReference type="EMBL" id="SLVM01000011">
    <property type="protein sequence ID" value="TCM84525.1"/>
    <property type="molecule type" value="Genomic_DNA"/>
</dbReference>
<name>A0A4R1YTY9_9RHOB</name>
<organism evidence="2 3">
    <name type="scientific">Rhodovulum steppense</name>
    <dbReference type="NCBI Taxonomy" id="540251"/>
    <lineage>
        <taxon>Bacteria</taxon>
        <taxon>Pseudomonadati</taxon>
        <taxon>Pseudomonadota</taxon>
        <taxon>Alphaproteobacteria</taxon>
        <taxon>Rhodobacterales</taxon>
        <taxon>Paracoccaceae</taxon>
        <taxon>Rhodovulum</taxon>
    </lineage>
</organism>
<feature type="transmembrane region" description="Helical" evidence="1">
    <location>
        <begin position="18"/>
        <end position="37"/>
    </location>
</feature>
<keyword evidence="1" id="KW-1133">Transmembrane helix</keyword>
<accession>A0A4R1YTY9</accession>
<keyword evidence="3" id="KW-1185">Reference proteome</keyword>
<gene>
    <name evidence="2" type="ORF">EV216_1115</name>
</gene>
<dbReference type="Proteomes" id="UP000295277">
    <property type="component" value="Unassembled WGS sequence"/>
</dbReference>
<dbReference type="RefSeq" id="WP_132694711.1">
    <property type="nucleotide sequence ID" value="NZ_SLVM01000011.1"/>
</dbReference>
<keyword evidence="1" id="KW-0812">Transmembrane</keyword>
<dbReference type="AlphaFoldDB" id="A0A4R1YTY9"/>